<sequence length="187" mass="21181">MQADNCFWSTFNSGTCELLSITKTDIDNLPQLVDDNGGLSTYQMIRGCSKQPCQEIDGCYFLQVSNSCIKYNDVEALDYGSAKTICTQHGGELLRIDSQCKQDTLGEILTNCLNVKTDLLVQGTKDDAGNWLFDDGTHMPYFNWNSDGGQPSKRIDELYISINPMHSWKWHDFRGFNGKRFLCEIYA</sequence>
<comment type="caution">
    <text evidence="2">The sequence shown here is derived from an EMBL/GenBank/DDBJ whole genome shotgun (WGS) entry which is preliminary data.</text>
</comment>
<protein>
    <recommendedName>
        <fullName evidence="1">C-type lectin domain-containing protein</fullName>
    </recommendedName>
</protein>
<dbReference type="SMART" id="SM00034">
    <property type="entry name" value="CLECT"/>
    <property type="match status" value="1"/>
</dbReference>
<accession>A0A8S3SYB5</accession>
<dbReference type="InterPro" id="IPR016187">
    <property type="entry name" value="CTDL_fold"/>
</dbReference>
<reference evidence="2" key="1">
    <citation type="submission" date="2021-03" db="EMBL/GenBank/DDBJ databases">
        <authorList>
            <person name="Bekaert M."/>
        </authorList>
    </citation>
    <scope>NUCLEOTIDE SEQUENCE</scope>
</reference>
<dbReference type="OrthoDB" id="6144023at2759"/>
<dbReference type="CDD" id="cd00037">
    <property type="entry name" value="CLECT"/>
    <property type="match status" value="1"/>
</dbReference>
<name>A0A8S3SYB5_MYTED</name>
<proteinExistence type="predicted"/>
<dbReference type="Proteomes" id="UP000683360">
    <property type="component" value="Unassembled WGS sequence"/>
</dbReference>
<dbReference type="InterPro" id="IPR001304">
    <property type="entry name" value="C-type_lectin-like"/>
</dbReference>
<dbReference type="SUPFAM" id="SSF56436">
    <property type="entry name" value="C-type lectin-like"/>
    <property type="match status" value="1"/>
</dbReference>
<dbReference type="PROSITE" id="PS50041">
    <property type="entry name" value="C_TYPE_LECTIN_2"/>
    <property type="match status" value="1"/>
</dbReference>
<evidence type="ECO:0000259" key="1">
    <source>
        <dbReference type="PROSITE" id="PS50041"/>
    </source>
</evidence>
<dbReference type="Gene3D" id="3.10.100.10">
    <property type="entry name" value="Mannose-Binding Protein A, subunit A"/>
    <property type="match status" value="1"/>
</dbReference>
<gene>
    <name evidence="2" type="ORF">MEDL_38975</name>
</gene>
<keyword evidence="3" id="KW-1185">Reference proteome</keyword>
<evidence type="ECO:0000313" key="2">
    <source>
        <dbReference type="EMBL" id="CAG2225896.1"/>
    </source>
</evidence>
<dbReference type="Pfam" id="PF00059">
    <property type="entry name" value="Lectin_C"/>
    <property type="match status" value="1"/>
</dbReference>
<dbReference type="AlphaFoldDB" id="A0A8S3SYB5"/>
<organism evidence="2 3">
    <name type="scientific">Mytilus edulis</name>
    <name type="common">Blue mussel</name>
    <dbReference type="NCBI Taxonomy" id="6550"/>
    <lineage>
        <taxon>Eukaryota</taxon>
        <taxon>Metazoa</taxon>
        <taxon>Spiralia</taxon>
        <taxon>Lophotrochozoa</taxon>
        <taxon>Mollusca</taxon>
        <taxon>Bivalvia</taxon>
        <taxon>Autobranchia</taxon>
        <taxon>Pteriomorphia</taxon>
        <taxon>Mytilida</taxon>
        <taxon>Mytiloidea</taxon>
        <taxon>Mytilidae</taxon>
        <taxon>Mytilinae</taxon>
        <taxon>Mytilus</taxon>
    </lineage>
</organism>
<feature type="domain" description="C-type lectin" evidence="1">
    <location>
        <begin position="64"/>
        <end position="184"/>
    </location>
</feature>
<evidence type="ECO:0000313" key="3">
    <source>
        <dbReference type="Proteomes" id="UP000683360"/>
    </source>
</evidence>
<dbReference type="InterPro" id="IPR016186">
    <property type="entry name" value="C-type_lectin-like/link_sf"/>
</dbReference>
<dbReference type="EMBL" id="CAJPWZ010001862">
    <property type="protein sequence ID" value="CAG2225896.1"/>
    <property type="molecule type" value="Genomic_DNA"/>
</dbReference>